<feature type="domain" description="Quinolinate phosphoribosyl transferase N-terminal" evidence="7">
    <location>
        <begin position="20"/>
        <end position="102"/>
    </location>
</feature>
<reference evidence="8" key="1">
    <citation type="journal article" date="2020" name="mSystems">
        <title>Genome- and Community-Level Interaction Insights into Carbon Utilization and Element Cycling Functions of Hydrothermarchaeota in Hydrothermal Sediment.</title>
        <authorList>
            <person name="Zhou Z."/>
            <person name="Liu Y."/>
            <person name="Xu W."/>
            <person name="Pan J."/>
            <person name="Luo Z.H."/>
            <person name="Li M."/>
        </authorList>
    </citation>
    <scope>NUCLEOTIDE SEQUENCE [LARGE SCALE GENOMIC DNA]</scope>
    <source>
        <strain evidence="8">SpSt-1135</strain>
    </source>
</reference>
<feature type="domain" description="Quinolinate phosphoribosyl transferase C-terminal" evidence="6">
    <location>
        <begin position="105"/>
        <end position="274"/>
    </location>
</feature>
<comment type="similarity">
    <text evidence="1 5">Belongs to the NadC/ModD family.</text>
</comment>
<proteinExistence type="inferred from homology"/>
<dbReference type="InterPro" id="IPR006242">
    <property type="entry name" value="ModD"/>
</dbReference>
<dbReference type="EMBL" id="DRZX01000061">
    <property type="protein sequence ID" value="HHS48493.1"/>
    <property type="molecule type" value="Genomic_DNA"/>
</dbReference>
<protein>
    <recommendedName>
        <fullName evidence="2">Putative pyrophosphorylase ModD</fullName>
    </recommendedName>
</protein>
<dbReference type="InterPro" id="IPR036068">
    <property type="entry name" value="Nicotinate_pribotase-like_C"/>
</dbReference>
<dbReference type="InterPro" id="IPR002638">
    <property type="entry name" value="Quinolinate_PRibosylTrfase_C"/>
</dbReference>
<dbReference type="NCBIfam" id="TIGR01334">
    <property type="entry name" value="modD"/>
    <property type="match status" value="1"/>
</dbReference>
<dbReference type="Pfam" id="PF02749">
    <property type="entry name" value="QRPTase_N"/>
    <property type="match status" value="1"/>
</dbReference>
<dbReference type="Gene3D" id="3.90.1170.20">
    <property type="entry name" value="Quinolinate phosphoribosyl transferase, N-terminal domain"/>
    <property type="match status" value="1"/>
</dbReference>
<dbReference type="FunFam" id="3.20.20.70:FF:000030">
    <property type="entry name" value="Nicotinate-nucleotide pyrophosphorylase, carboxylating"/>
    <property type="match status" value="1"/>
</dbReference>
<dbReference type="PANTHER" id="PTHR32179">
    <property type="entry name" value="NICOTINATE-NUCLEOTIDE PYROPHOSPHORYLASE [CARBOXYLATING]"/>
    <property type="match status" value="1"/>
</dbReference>
<evidence type="ECO:0000256" key="5">
    <source>
        <dbReference type="PIRNR" id="PIRNR006250"/>
    </source>
</evidence>
<dbReference type="Proteomes" id="UP000886400">
    <property type="component" value="Unassembled WGS sequence"/>
</dbReference>
<dbReference type="InterPro" id="IPR013785">
    <property type="entry name" value="Aldolase_TIM"/>
</dbReference>
<evidence type="ECO:0000256" key="2">
    <source>
        <dbReference type="ARBA" id="ARBA00019205"/>
    </source>
</evidence>
<evidence type="ECO:0000259" key="6">
    <source>
        <dbReference type="Pfam" id="PF01729"/>
    </source>
</evidence>
<dbReference type="GO" id="GO:0009435">
    <property type="term" value="P:NAD+ biosynthetic process"/>
    <property type="evidence" value="ECO:0007669"/>
    <property type="project" value="InterPro"/>
</dbReference>
<dbReference type="Pfam" id="PF01729">
    <property type="entry name" value="QRPTase_C"/>
    <property type="match status" value="1"/>
</dbReference>
<sequence>MLFFQEEIDRLINDDLPYGDLTTDILDLSGSCEVEFIARQDLVVCATEEAKRVLERFNIVVEGFVPSGTLLKKGDFLLKASGDFKNVQKCYRVCSNLVEHACGLATKTKNFVDLAKSANPNIRIATTRKTFPFAKKLVIKSILSGSASVHRLGLSETILIFKEHIMFMGGLDKLIDKIDEIKRRAYDKVVCVEVENLDDAVKLARAGIDFLQLDKFDVEQTKRAVLQLRNINNNIKIAAAGGINDKNVLDYVKTGVDSIVTSWLYFAKPSDIGVKFTKVL</sequence>
<comment type="caution">
    <text evidence="8">The sequence shown here is derived from an EMBL/GenBank/DDBJ whole genome shotgun (WGS) entry which is preliminary data.</text>
</comment>
<accession>A0A7C6EA97</accession>
<dbReference type="SUPFAM" id="SSF51690">
    <property type="entry name" value="Nicotinate/Quinolinate PRTase C-terminal domain-like"/>
    <property type="match status" value="1"/>
</dbReference>
<evidence type="ECO:0000259" key="7">
    <source>
        <dbReference type="Pfam" id="PF02749"/>
    </source>
</evidence>
<dbReference type="GO" id="GO:0034213">
    <property type="term" value="P:quinolinate catabolic process"/>
    <property type="evidence" value="ECO:0007669"/>
    <property type="project" value="TreeGrafter"/>
</dbReference>
<organism evidence="8">
    <name type="scientific">Desulfurella acetivorans</name>
    <dbReference type="NCBI Taxonomy" id="33002"/>
    <lineage>
        <taxon>Bacteria</taxon>
        <taxon>Pseudomonadati</taxon>
        <taxon>Campylobacterota</taxon>
        <taxon>Desulfurellia</taxon>
        <taxon>Desulfurellales</taxon>
        <taxon>Desulfurellaceae</taxon>
        <taxon>Desulfurella</taxon>
    </lineage>
</organism>
<evidence type="ECO:0000313" key="8">
    <source>
        <dbReference type="EMBL" id="HHS48493.1"/>
    </source>
</evidence>
<dbReference type="GO" id="GO:0004514">
    <property type="term" value="F:nicotinate-nucleotide diphosphorylase (carboxylating) activity"/>
    <property type="evidence" value="ECO:0007669"/>
    <property type="project" value="InterPro"/>
</dbReference>
<dbReference type="Gene3D" id="3.20.20.70">
    <property type="entry name" value="Aldolase class I"/>
    <property type="match status" value="1"/>
</dbReference>
<evidence type="ECO:0000256" key="4">
    <source>
        <dbReference type="ARBA" id="ARBA00022679"/>
    </source>
</evidence>
<keyword evidence="4 5" id="KW-0808">Transferase</keyword>
<dbReference type="InterPro" id="IPR027277">
    <property type="entry name" value="NadC/ModD"/>
</dbReference>
<dbReference type="PANTHER" id="PTHR32179:SF4">
    <property type="entry name" value="PYROPHOSPHORYLASE MODD-RELATED"/>
    <property type="match status" value="1"/>
</dbReference>
<dbReference type="GO" id="GO:0005737">
    <property type="term" value="C:cytoplasm"/>
    <property type="evidence" value="ECO:0007669"/>
    <property type="project" value="TreeGrafter"/>
</dbReference>
<gene>
    <name evidence="8" type="primary">modD</name>
    <name evidence="8" type="ORF">ENM99_01315</name>
</gene>
<keyword evidence="3 5" id="KW-0328">Glycosyltransferase</keyword>
<name>A0A7C6EA97_DESAE</name>
<dbReference type="SUPFAM" id="SSF54675">
    <property type="entry name" value="Nicotinate/Quinolinate PRTase N-terminal domain-like"/>
    <property type="match status" value="1"/>
</dbReference>
<dbReference type="InterPro" id="IPR037128">
    <property type="entry name" value="Quinolinate_PRibosylTase_N_sf"/>
</dbReference>
<dbReference type="AlphaFoldDB" id="A0A7C6EA97"/>
<evidence type="ECO:0000256" key="1">
    <source>
        <dbReference type="ARBA" id="ARBA00009400"/>
    </source>
</evidence>
<evidence type="ECO:0000256" key="3">
    <source>
        <dbReference type="ARBA" id="ARBA00022676"/>
    </source>
</evidence>
<dbReference type="CDD" id="cd01573">
    <property type="entry name" value="modD_like"/>
    <property type="match status" value="1"/>
</dbReference>
<dbReference type="PIRSF" id="PIRSF006250">
    <property type="entry name" value="NadC_ModD"/>
    <property type="match status" value="1"/>
</dbReference>
<dbReference type="InterPro" id="IPR022412">
    <property type="entry name" value="Quinolinate_PRibosylTrfase_N"/>
</dbReference>